<organism evidence="2 3">
    <name type="scientific">Virgisporangium ochraceum</name>
    <dbReference type="NCBI Taxonomy" id="65505"/>
    <lineage>
        <taxon>Bacteria</taxon>
        <taxon>Bacillati</taxon>
        <taxon>Actinomycetota</taxon>
        <taxon>Actinomycetes</taxon>
        <taxon>Micromonosporales</taxon>
        <taxon>Micromonosporaceae</taxon>
        <taxon>Virgisporangium</taxon>
    </lineage>
</organism>
<feature type="compositionally biased region" description="Basic and acidic residues" evidence="1">
    <location>
        <begin position="108"/>
        <end position="119"/>
    </location>
</feature>
<dbReference type="AlphaFoldDB" id="A0A8J4EGY2"/>
<dbReference type="EMBL" id="BOPH01000130">
    <property type="protein sequence ID" value="GIJ74143.1"/>
    <property type="molecule type" value="Genomic_DNA"/>
</dbReference>
<sequence>MTSKPSSLAGWAGRSRTGWRPTADAPRPSNLDPFKPSSTQSSAWTWTHPQQRHTVKRIHDRLIAEHDMHDFVLRGGPRYVADREPTIRVEAGPRSTCSSHRSTGSDEGSQRRDYDDQLQ</sequence>
<accession>A0A8J4EGY2</accession>
<name>A0A8J4EGY2_9ACTN</name>
<evidence type="ECO:0000313" key="2">
    <source>
        <dbReference type="EMBL" id="GIJ74143.1"/>
    </source>
</evidence>
<keyword evidence="3" id="KW-1185">Reference proteome</keyword>
<evidence type="ECO:0000313" key="3">
    <source>
        <dbReference type="Proteomes" id="UP000635606"/>
    </source>
</evidence>
<reference evidence="2" key="1">
    <citation type="submission" date="2021-01" db="EMBL/GenBank/DDBJ databases">
        <title>Whole genome shotgun sequence of Virgisporangium ochraceum NBRC 16418.</title>
        <authorList>
            <person name="Komaki H."/>
            <person name="Tamura T."/>
        </authorList>
    </citation>
    <scope>NUCLEOTIDE SEQUENCE</scope>
    <source>
        <strain evidence="2">NBRC 16418</strain>
    </source>
</reference>
<feature type="region of interest" description="Disordered" evidence="1">
    <location>
        <begin position="1"/>
        <end position="53"/>
    </location>
</feature>
<feature type="compositionally biased region" description="Polar residues" evidence="1">
    <location>
        <begin position="95"/>
        <end position="107"/>
    </location>
</feature>
<comment type="caution">
    <text evidence="2">The sequence shown here is derived from an EMBL/GenBank/DDBJ whole genome shotgun (WGS) entry which is preliminary data.</text>
</comment>
<protein>
    <submittedName>
        <fullName evidence="2">Uncharacterized protein</fullName>
    </submittedName>
</protein>
<evidence type="ECO:0000256" key="1">
    <source>
        <dbReference type="SAM" id="MobiDB-lite"/>
    </source>
</evidence>
<proteinExistence type="predicted"/>
<feature type="region of interest" description="Disordered" evidence="1">
    <location>
        <begin position="83"/>
        <end position="119"/>
    </location>
</feature>
<feature type="compositionally biased region" description="Polar residues" evidence="1">
    <location>
        <begin position="36"/>
        <end position="49"/>
    </location>
</feature>
<gene>
    <name evidence="2" type="ORF">Voc01_090600</name>
</gene>
<dbReference type="Proteomes" id="UP000635606">
    <property type="component" value="Unassembled WGS sequence"/>
</dbReference>